<evidence type="ECO:0000313" key="2">
    <source>
        <dbReference type="EMBL" id="KAF0691587.1"/>
    </source>
</evidence>
<keyword evidence="1" id="KW-1133">Transmembrane helix</keyword>
<name>A0A485L865_9STRA</name>
<keyword evidence="1" id="KW-0812">Transmembrane</keyword>
<reference evidence="3 4" key="1">
    <citation type="submission" date="2019-03" db="EMBL/GenBank/DDBJ databases">
        <authorList>
            <person name="Gaulin E."/>
            <person name="Dumas B."/>
        </authorList>
    </citation>
    <scope>NUCLEOTIDE SEQUENCE [LARGE SCALE GENOMIC DNA]</scope>
    <source>
        <strain evidence="3">CBS 568.67</strain>
    </source>
</reference>
<organism evidence="3 4">
    <name type="scientific">Aphanomyces stellatus</name>
    <dbReference type="NCBI Taxonomy" id="120398"/>
    <lineage>
        <taxon>Eukaryota</taxon>
        <taxon>Sar</taxon>
        <taxon>Stramenopiles</taxon>
        <taxon>Oomycota</taxon>
        <taxon>Saprolegniomycetes</taxon>
        <taxon>Saprolegniales</taxon>
        <taxon>Verrucalvaceae</taxon>
        <taxon>Aphanomyces</taxon>
    </lineage>
</organism>
<proteinExistence type="predicted"/>
<gene>
    <name evidence="3" type="primary">Aste57867_17216</name>
    <name evidence="2" type="ORF">As57867_017157</name>
    <name evidence="3" type="ORF">ASTE57867_17216</name>
</gene>
<keyword evidence="4" id="KW-1185">Reference proteome</keyword>
<sequence>MPRIQPQMDGPCLLSTNQNGPRIPSNVVPPSAFRTVPLVVGLLYSVVTVSISVLYLVILSPSIANDFWWPRFTTSGTQTFLGDLFNAQSTLHASGSLDLFAPTSVIAKDYTVGSAFISMRPAAARAILLDNLPLQEAIRLIRAISLMENMRTAAPSCWLDFNRTFEMAHTARRQAMCNTNRTTNAAVYLESLLRNVQTRDLLSSTYYPEIQSGLFAAARLTPSGAAWVWNIETHTWPSIPDEETFWRTFGITIFKNTLQNYYLEGVENSIVLVNALGLRQRITVNNIPNVMRPKVAWTTAYAFCGLWNDLDSSAQFGGSLLRSAPNSFIALGIDWDAWYCGSAGTPGTALIRSQLGPLTIIDIYLVPVPARLFDLISTFHTALFSQLAASNSDYMALEEPIVHATPRSWVQPNTVYYGGNPVCAYGKAMPFVQAPFGYYDDCGLQSPHEIQLMRETTLFAFFTRPAQHTDAVCAMMFPETTCQRTLNAASQVFARYLGPVASSTNMTTRVQNVLLDVLPLNVSFIQWATVDNIDQILYQAMVGLESESDPWSFLGWMTLYDWANGQREVYRFEGDYSSVTLMSRRHDLVPLAAITAELPRTACLCLWVVCLYVTCILSFVVLLASGAAAVFQLPNAHNLLMVNRVIGSVWIGRPFLFLRGLTAIVVLSTSPVAFHASDLARLDFAPRPLWHTCILAGEATWVAYVLHDILAPVTKPITATYAHLGSLLSWVVLVGLECVAPVRATATLNHECTIVSFTAGVQCTSGEVQIGSFERLTLVFGVILVVNGGAYVLHQCCRTHASPMELLHVIFPSASEVFLLRPHPSSIDTVFCILSGLIPLGTHIFDIKLWVFF</sequence>
<dbReference type="EMBL" id="VJMH01006058">
    <property type="protein sequence ID" value="KAF0691587.1"/>
    <property type="molecule type" value="Genomic_DNA"/>
</dbReference>
<dbReference type="EMBL" id="CAADRA010006079">
    <property type="protein sequence ID" value="VFT93973.1"/>
    <property type="molecule type" value="Genomic_DNA"/>
</dbReference>
<evidence type="ECO:0000313" key="3">
    <source>
        <dbReference type="EMBL" id="VFT93973.1"/>
    </source>
</evidence>
<feature type="transmembrane region" description="Helical" evidence="1">
    <location>
        <begin position="38"/>
        <end position="58"/>
    </location>
</feature>
<accession>A0A485L865</accession>
<keyword evidence="1" id="KW-0472">Membrane</keyword>
<reference evidence="2" key="2">
    <citation type="submission" date="2019-06" db="EMBL/GenBank/DDBJ databases">
        <title>Genomics analysis of Aphanomyces spp. identifies a new class of oomycete effector associated with host adaptation.</title>
        <authorList>
            <person name="Gaulin E."/>
        </authorList>
    </citation>
    <scope>NUCLEOTIDE SEQUENCE</scope>
    <source>
        <strain evidence="2">CBS 578.67</strain>
    </source>
</reference>
<protein>
    <submittedName>
        <fullName evidence="3">Aste57867_17216 protein</fullName>
    </submittedName>
</protein>
<feature type="transmembrane region" description="Helical" evidence="1">
    <location>
        <begin position="604"/>
        <end position="631"/>
    </location>
</feature>
<feature type="transmembrane region" description="Helical" evidence="1">
    <location>
        <begin position="651"/>
        <end position="674"/>
    </location>
</feature>
<dbReference type="Proteomes" id="UP000332933">
    <property type="component" value="Unassembled WGS sequence"/>
</dbReference>
<evidence type="ECO:0000313" key="4">
    <source>
        <dbReference type="Proteomes" id="UP000332933"/>
    </source>
</evidence>
<evidence type="ECO:0000256" key="1">
    <source>
        <dbReference type="SAM" id="Phobius"/>
    </source>
</evidence>
<dbReference type="AlphaFoldDB" id="A0A485L865"/>